<evidence type="ECO:0000313" key="2">
    <source>
        <dbReference type="Proteomes" id="UP000474159"/>
    </source>
</evidence>
<sequence>MLIFAPFSSVESHDATLFVEAIAPSEGEGDTIVKAAVIRAALPDFTKAAGTLGQMGRAASTGTVDNVTVADDGAVFVSATVIDPTAIRKVQAGVYRGFGLVAKVRGRDARDPAVATAIELQNISLVDVPDDPSATLALWKVQPTHLEKVDVAGRQLIGLAGHIASITARIEWLEASRQ</sequence>
<reference evidence="1 2" key="1">
    <citation type="submission" date="2019-09" db="EMBL/GenBank/DDBJ databases">
        <title>YIM 48816 draft genome.</title>
        <authorList>
            <person name="Jiang L."/>
        </authorList>
    </citation>
    <scope>NUCLEOTIDE SEQUENCE [LARGE SCALE GENOMIC DNA]</scope>
    <source>
        <strain evidence="1 2">YIM 48816</strain>
    </source>
</reference>
<comment type="caution">
    <text evidence="1">The sequence shown here is derived from an EMBL/GenBank/DDBJ whole genome shotgun (WGS) entry which is preliminary data.</text>
</comment>
<dbReference type="RefSeq" id="WP_151004613.1">
    <property type="nucleotide sequence ID" value="NZ_BPQY01000271.1"/>
</dbReference>
<gene>
    <name evidence="1" type="ORF">F6X53_28105</name>
</gene>
<dbReference type="Proteomes" id="UP000474159">
    <property type="component" value="Unassembled WGS sequence"/>
</dbReference>
<keyword evidence="2" id="KW-1185">Reference proteome</keyword>
<evidence type="ECO:0000313" key="1">
    <source>
        <dbReference type="EMBL" id="KAB1072550.1"/>
    </source>
</evidence>
<accession>A0A6L3SPW4</accession>
<organism evidence="1 2">
    <name type="scientific">Methylobacterium soli</name>
    <dbReference type="NCBI Taxonomy" id="553447"/>
    <lineage>
        <taxon>Bacteria</taxon>
        <taxon>Pseudomonadati</taxon>
        <taxon>Pseudomonadota</taxon>
        <taxon>Alphaproteobacteria</taxon>
        <taxon>Hyphomicrobiales</taxon>
        <taxon>Methylobacteriaceae</taxon>
        <taxon>Methylobacterium</taxon>
    </lineage>
</organism>
<dbReference type="AlphaFoldDB" id="A0A6L3SPW4"/>
<name>A0A6L3SPW4_9HYPH</name>
<dbReference type="EMBL" id="VZZK01000048">
    <property type="protein sequence ID" value="KAB1072550.1"/>
    <property type="molecule type" value="Genomic_DNA"/>
</dbReference>
<protein>
    <submittedName>
        <fullName evidence="1">Uncharacterized protein</fullName>
    </submittedName>
</protein>
<proteinExistence type="predicted"/>
<dbReference type="OrthoDB" id="7994681at2"/>